<evidence type="ECO:0000313" key="1">
    <source>
        <dbReference type="EMBL" id="WNY25196.1"/>
    </source>
</evidence>
<proteinExistence type="predicted"/>
<accession>A0AA96V3W3</accession>
<organism evidence="1 2">
    <name type="scientific">Methanolapillus millepedarum</name>
    <dbReference type="NCBI Taxonomy" id="3028296"/>
    <lineage>
        <taxon>Archaea</taxon>
        <taxon>Methanobacteriati</taxon>
        <taxon>Methanobacteriota</taxon>
        <taxon>Stenosarchaea group</taxon>
        <taxon>Methanomicrobia</taxon>
        <taxon>Methanosarcinales</taxon>
        <taxon>Methanosarcinaceae</taxon>
        <taxon>Methanolapillus</taxon>
    </lineage>
</organism>
<evidence type="ECO:0000313" key="2">
    <source>
        <dbReference type="Proteomes" id="UP001303587"/>
    </source>
</evidence>
<dbReference type="EMBL" id="CP131060">
    <property type="protein sequence ID" value="WNY25196.1"/>
    <property type="molecule type" value="Genomic_DNA"/>
</dbReference>
<name>A0AA96V3W3_9EURY</name>
<reference evidence="1 2" key="1">
    <citation type="submission" date="2023-07" db="EMBL/GenBank/DDBJ databases">
        <title>Closed genoem sequence of Methanosarcinaceae archaeon Ac7.</title>
        <authorList>
            <person name="Poehlein A."/>
            <person name="Protasov E."/>
            <person name="Platt K."/>
            <person name="Reeh H."/>
            <person name="Daniel R."/>
            <person name="Brune A."/>
        </authorList>
    </citation>
    <scope>NUCLEOTIDE SEQUENCE [LARGE SCALE GENOMIC DNA]</scope>
    <source>
        <strain evidence="1 2">Ac7</strain>
    </source>
</reference>
<keyword evidence="2" id="KW-1185">Reference proteome</keyword>
<dbReference type="Proteomes" id="UP001303587">
    <property type="component" value="Chromosome"/>
</dbReference>
<sequence length="159" mass="18835">MNKLYFIIQEQKLFLERVLLQIDIPPRLFVCKNEDKKLYLCVCVYSYQQPFEHLVVPTTTDILLRMLRCEITMYEAFTKSDIAYKIKEGEEPKNDTVTMLQSNEISEDDLPVKDAFFKLDTKEIKDYIHQLEKKQIQNARITGNSHISYGIKLKKHKNL</sequence>
<dbReference type="AlphaFoldDB" id="A0AA96V3W3"/>
<protein>
    <submittedName>
        <fullName evidence="1">Uncharacterized protein</fullName>
    </submittedName>
</protein>
<gene>
    <name evidence="1" type="ORF">MsAc7_07420</name>
</gene>